<keyword evidence="1" id="KW-0472">Membrane</keyword>
<proteinExistence type="predicted"/>
<dbReference type="AlphaFoldDB" id="A0AAD3Y7T8"/>
<accession>A0AAD3Y7T8</accession>
<keyword evidence="1" id="KW-0812">Transmembrane</keyword>
<sequence length="158" mass="17622">MPESSGLQFSPPGTMEVQWRRFKVQAIKEVDVVISTVGHALLMMKPRELRLSKKLVLILSYNLYGLALCVLGIMICVSLGMEFLASKGVELEDCIAIHVLLEGTFLDHDAESSEFFYGFCHVFLEVDCETMEGLRQGSIVKGNGHGLENQAKNSKKRK</sequence>
<comment type="caution">
    <text evidence="2">The sequence shown here is derived from an EMBL/GenBank/DDBJ whole genome shotgun (WGS) entry which is preliminary data.</text>
</comment>
<evidence type="ECO:0000313" key="2">
    <source>
        <dbReference type="EMBL" id="GMH30509.1"/>
    </source>
</evidence>
<dbReference type="Proteomes" id="UP001279734">
    <property type="component" value="Unassembled WGS sequence"/>
</dbReference>
<gene>
    <name evidence="2" type="ORF">Nepgr_032352</name>
</gene>
<feature type="transmembrane region" description="Helical" evidence="1">
    <location>
        <begin position="55"/>
        <end position="81"/>
    </location>
</feature>
<dbReference type="EMBL" id="BSYO01000038">
    <property type="protein sequence ID" value="GMH30509.1"/>
    <property type="molecule type" value="Genomic_DNA"/>
</dbReference>
<evidence type="ECO:0000313" key="3">
    <source>
        <dbReference type="Proteomes" id="UP001279734"/>
    </source>
</evidence>
<organism evidence="2 3">
    <name type="scientific">Nepenthes gracilis</name>
    <name type="common">Slender pitcher plant</name>
    <dbReference type="NCBI Taxonomy" id="150966"/>
    <lineage>
        <taxon>Eukaryota</taxon>
        <taxon>Viridiplantae</taxon>
        <taxon>Streptophyta</taxon>
        <taxon>Embryophyta</taxon>
        <taxon>Tracheophyta</taxon>
        <taxon>Spermatophyta</taxon>
        <taxon>Magnoliopsida</taxon>
        <taxon>eudicotyledons</taxon>
        <taxon>Gunneridae</taxon>
        <taxon>Pentapetalae</taxon>
        <taxon>Caryophyllales</taxon>
        <taxon>Nepenthaceae</taxon>
        <taxon>Nepenthes</taxon>
    </lineage>
</organism>
<reference evidence="2" key="1">
    <citation type="submission" date="2023-05" db="EMBL/GenBank/DDBJ databases">
        <title>Nepenthes gracilis genome sequencing.</title>
        <authorList>
            <person name="Fukushima K."/>
        </authorList>
    </citation>
    <scope>NUCLEOTIDE SEQUENCE</scope>
    <source>
        <strain evidence="2">SING2019-196</strain>
    </source>
</reference>
<keyword evidence="1" id="KW-1133">Transmembrane helix</keyword>
<name>A0AAD3Y7T8_NEPGR</name>
<protein>
    <submittedName>
        <fullName evidence="2">Uncharacterized protein</fullName>
    </submittedName>
</protein>
<evidence type="ECO:0000256" key="1">
    <source>
        <dbReference type="SAM" id="Phobius"/>
    </source>
</evidence>
<keyword evidence="3" id="KW-1185">Reference proteome</keyword>